<evidence type="ECO:0000256" key="3">
    <source>
        <dbReference type="ARBA" id="ARBA00022737"/>
    </source>
</evidence>
<dbReference type="SMART" id="SM00494">
    <property type="entry name" value="ChtBD2"/>
    <property type="match status" value="2"/>
</dbReference>
<evidence type="ECO:0000259" key="7">
    <source>
        <dbReference type="PROSITE" id="PS50940"/>
    </source>
</evidence>
<dbReference type="GO" id="GO:0005576">
    <property type="term" value="C:extracellular region"/>
    <property type="evidence" value="ECO:0007669"/>
    <property type="project" value="InterPro"/>
</dbReference>
<accession>A0A8J9Y846</accession>
<evidence type="ECO:0000256" key="1">
    <source>
        <dbReference type="ARBA" id="ARBA00022669"/>
    </source>
</evidence>
<keyword evidence="3" id="KW-0677">Repeat</keyword>
<gene>
    <name evidence="8" type="ORF">BINO364_LOCUS3509</name>
</gene>
<keyword evidence="1" id="KW-0147">Chitin-binding</keyword>
<name>A0A8J9Y846_9NEOP</name>
<dbReference type="PANTHER" id="PTHR23301:SF0">
    <property type="entry name" value="CHITIN-BINDING TYPE-2 DOMAIN-CONTAINING PROTEIN-RELATED"/>
    <property type="match status" value="1"/>
</dbReference>
<evidence type="ECO:0000256" key="4">
    <source>
        <dbReference type="ARBA" id="ARBA00023157"/>
    </source>
</evidence>
<feature type="chain" id="PRO_5035418693" description="Chitin-binding type-2 domain-containing protein" evidence="6">
    <location>
        <begin position="21"/>
        <end position="220"/>
    </location>
</feature>
<dbReference type="GO" id="GO:0008061">
    <property type="term" value="F:chitin binding"/>
    <property type="evidence" value="ECO:0007669"/>
    <property type="project" value="UniProtKB-KW"/>
</dbReference>
<dbReference type="Proteomes" id="UP000838878">
    <property type="component" value="Chromosome 11"/>
</dbReference>
<dbReference type="Pfam" id="PF01607">
    <property type="entry name" value="CBM_14"/>
    <property type="match status" value="2"/>
</dbReference>
<feature type="signal peptide" evidence="6">
    <location>
        <begin position="1"/>
        <end position="20"/>
    </location>
</feature>
<evidence type="ECO:0000256" key="6">
    <source>
        <dbReference type="SAM" id="SignalP"/>
    </source>
</evidence>
<keyword evidence="2 6" id="KW-0732">Signal</keyword>
<evidence type="ECO:0000313" key="9">
    <source>
        <dbReference type="Proteomes" id="UP000838878"/>
    </source>
</evidence>
<dbReference type="EMBL" id="OV170231">
    <property type="protein sequence ID" value="CAH0716820.1"/>
    <property type="molecule type" value="Genomic_DNA"/>
</dbReference>
<protein>
    <recommendedName>
        <fullName evidence="7">Chitin-binding type-2 domain-containing protein</fullName>
    </recommendedName>
</protein>
<keyword evidence="4" id="KW-1015">Disulfide bond</keyword>
<evidence type="ECO:0000256" key="2">
    <source>
        <dbReference type="ARBA" id="ARBA00022729"/>
    </source>
</evidence>
<dbReference type="InterPro" id="IPR036508">
    <property type="entry name" value="Chitin-bd_dom_sf"/>
</dbReference>
<dbReference type="InterPro" id="IPR002557">
    <property type="entry name" value="Chitin-bd_dom"/>
</dbReference>
<dbReference type="PANTHER" id="PTHR23301">
    <property type="entry name" value="CHITIN BINDING PERITROPHIN-A"/>
    <property type="match status" value="1"/>
</dbReference>
<feature type="domain" description="Chitin-binding type-2" evidence="7">
    <location>
        <begin position="148"/>
        <end position="206"/>
    </location>
</feature>
<proteinExistence type="predicted"/>
<feature type="non-terminal residue" evidence="8">
    <location>
        <position position="220"/>
    </location>
</feature>
<dbReference type="InterPro" id="IPR051940">
    <property type="entry name" value="Chitin_bind-dev_reg"/>
</dbReference>
<reference evidence="8" key="1">
    <citation type="submission" date="2021-12" db="EMBL/GenBank/DDBJ databases">
        <authorList>
            <person name="Martin H S."/>
        </authorList>
    </citation>
    <scope>NUCLEOTIDE SEQUENCE</scope>
</reference>
<keyword evidence="5" id="KW-0325">Glycoprotein</keyword>
<dbReference type="PROSITE" id="PS50940">
    <property type="entry name" value="CHIT_BIND_II"/>
    <property type="match status" value="2"/>
</dbReference>
<feature type="domain" description="Chitin-binding type-2" evidence="7">
    <location>
        <begin position="34"/>
        <end position="92"/>
    </location>
</feature>
<keyword evidence="9" id="KW-1185">Reference proteome</keyword>
<sequence>MLLPVPTLIIFFASFGVFSAEDSALNLEGVDPNSLSCDPAGHIFLLLPHFTSCHKFYMCAHGNEVEFTCPGDLMFNFVKQVCDWPRDTECILRSEPDDIDGSGDEEFAQLMGEVSEGAETILTADRVANSVRPQSIEAPARTLNFNTPLNCLRADSASKHVAYRGDCQRYWRCINGLPQSAYCTDGLYFNERTEQCDFEANVKCTVEQEDELASEFILYK</sequence>
<dbReference type="SUPFAM" id="SSF57625">
    <property type="entry name" value="Invertebrate chitin-binding proteins"/>
    <property type="match status" value="2"/>
</dbReference>
<dbReference type="AlphaFoldDB" id="A0A8J9Y846"/>
<organism evidence="8 9">
    <name type="scientific">Brenthis ino</name>
    <name type="common">lesser marbled fritillary</name>
    <dbReference type="NCBI Taxonomy" id="405034"/>
    <lineage>
        <taxon>Eukaryota</taxon>
        <taxon>Metazoa</taxon>
        <taxon>Ecdysozoa</taxon>
        <taxon>Arthropoda</taxon>
        <taxon>Hexapoda</taxon>
        <taxon>Insecta</taxon>
        <taxon>Pterygota</taxon>
        <taxon>Neoptera</taxon>
        <taxon>Endopterygota</taxon>
        <taxon>Lepidoptera</taxon>
        <taxon>Glossata</taxon>
        <taxon>Ditrysia</taxon>
        <taxon>Papilionoidea</taxon>
        <taxon>Nymphalidae</taxon>
        <taxon>Heliconiinae</taxon>
        <taxon>Argynnini</taxon>
        <taxon>Brenthis</taxon>
    </lineage>
</organism>
<evidence type="ECO:0000256" key="5">
    <source>
        <dbReference type="ARBA" id="ARBA00023180"/>
    </source>
</evidence>
<dbReference type="OrthoDB" id="6422323at2759"/>
<evidence type="ECO:0000313" key="8">
    <source>
        <dbReference type="EMBL" id="CAH0716820.1"/>
    </source>
</evidence>
<dbReference type="Gene3D" id="2.170.140.10">
    <property type="entry name" value="Chitin binding domain"/>
    <property type="match status" value="2"/>
</dbReference>